<dbReference type="AlphaFoldDB" id="I4B2J3"/>
<evidence type="ECO:0000313" key="2">
    <source>
        <dbReference type="Proteomes" id="UP000006048"/>
    </source>
</evidence>
<organism evidence="1 2">
    <name type="scientific">Turneriella parva (strain ATCC BAA-1111 / DSM 21527 / NCTC 11395 / H)</name>
    <name type="common">Leptospira parva</name>
    <dbReference type="NCBI Taxonomy" id="869212"/>
    <lineage>
        <taxon>Bacteria</taxon>
        <taxon>Pseudomonadati</taxon>
        <taxon>Spirochaetota</taxon>
        <taxon>Spirochaetia</taxon>
        <taxon>Leptospirales</taxon>
        <taxon>Leptospiraceae</taxon>
        <taxon>Turneriella</taxon>
    </lineage>
</organism>
<dbReference type="STRING" id="869212.Turpa_0849"/>
<sequence>MSRHFRQATSRGAAEFAEKDRVMELYRGEGRSLHWDDTQSPKALALWDNLTPSASPRLRVSYGALHT</sequence>
<gene>
    <name evidence="1" type="ordered locus">Turpa_0849</name>
</gene>
<keyword evidence="2" id="KW-1185">Reference proteome</keyword>
<dbReference type="EMBL" id="CP002959">
    <property type="protein sequence ID" value="AFM11500.1"/>
    <property type="molecule type" value="Genomic_DNA"/>
</dbReference>
<evidence type="ECO:0000313" key="1">
    <source>
        <dbReference type="EMBL" id="AFM11500.1"/>
    </source>
</evidence>
<dbReference type="Proteomes" id="UP000006048">
    <property type="component" value="Chromosome"/>
</dbReference>
<name>I4B2J3_TURPD</name>
<protein>
    <submittedName>
        <fullName evidence="1">Uncharacterized protein</fullName>
    </submittedName>
</protein>
<dbReference type="KEGG" id="tpx:Turpa_0849"/>
<accession>I4B2J3</accession>
<dbReference type="HOGENOM" id="CLU_2811226_0_0_12"/>
<proteinExistence type="predicted"/>
<reference evidence="1 2" key="1">
    <citation type="submission" date="2012-06" db="EMBL/GenBank/DDBJ databases">
        <title>The complete chromosome of genome of Turneriella parva DSM 21527.</title>
        <authorList>
            <consortium name="US DOE Joint Genome Institute (JGI-PGF)"/>
            <person name="Lucas S."/>
            <person name="Han J."/>
            <person name="Lapidus A."/>
            <person name="Bruce D."/>
            <person name="Goodwin L."/>
            <person name="Pitluck S."/>
            <person name="Peters L."/>
            <person name="Kyrpides N."/>
            <person name="Mavromatis K."/>
            <person name="Ivanova N."/>
            <person name="Mikhailova N."/>
            <person name="Chertkov O."/>
            <person name="Detter J.C."/>
            <person name="Tapia R."/>
            <person name="Han C."/>
            <person name="Land M."/>
            <person name="Hauser L."/>
            <person name="Markowitz V."/>
            <person name="Cheng J.-F."/>
            <person name="Hugenholtz P."/>
            <person name="Woyke T."/>
            <person name="Wu D."/>
            <person name="Gronow S."/>
            <person name="Wellnitz S."/>
            <person name="Brambilla E."/>
            <person name="Klenk H.-P."/>
            <person name="Eisen J.A."/>
        </authorList>
    </citation>
    <scope>NUCLEOTIDE SEQUENCE [LARGE SCALE GENOMIC DNA]</scope>
    <source>
        <strain evidence="2">ATCC BAA-1111 / DSM 21527 / NCTC 11395 / H</strain>
    </source>
</reference>